<dbReference type="HOGENOM" id="CLU_972705_0_0_10"/>
<dbReference type="RefSeq" id="WP_013634461.1">
    <property type="nucleotide sequence ID" value="NC_015177.1"/>
</dbReference>
<evidence type="ECO:0000313" key="3">
    <source>
        <dbReference type="Proteomes" id="UP000000310"/>
    </source>
</evidence>
<proteinExistence type="predicted"/>
<dbReference type="Proteomes" id="UP000000310">
    <property type="component" value="Chromosome"/>
</dbReference>
<dbReference type="STRING" id="762903.Pedsa_3444"/>
<dbReference type="InterPro" id="IPR032710">
    <property type="entry name" value="NTF2-like_dom_sf"/>
</dbReference>
<keyword evidence="3" id="KW-1185">Reference proteome</keyword>
<evidence type="ECO:0008006" key="4">
    <source>
        <dbReference type="Google" id="ProtNLM"/>
    </source>
</evidence>
<dbReference type="OrthoDB" id="1119084at2"/>
<feature type="signal peptide" evidence="1">
    <location>
        <begin position="1"/>
        <end position="23"/>
    </location>
</feature>
<dbReference type="eggNOG" id="ENOG50332EH">
    <property type="taxonomic scope" value="Bacteria"/>
</dbReference>
<accession>F0SE56</accession>
<keyword evidence="1" id="KW-0732">Signal</keyword>
<name>F0SE56_PSESL</name>
<feature type="chain" id="PRO_5003260377" description="DUF4440 domain-containing protein" evidence="1">
    <location>
        <begin position="24"/>
        <end position="284"/>
    </location>
</feature>
<dbReference type="KEGG" id="psn:Pedsa_3444"/>
<organism evidence="2 3">
    <name type="scientific">Pseudopedobacter saltans (strain ATCC 51119 / DSM 12145 / JCM 21818 / CCUG 39354 / LMG 10337 / NBRC 100064 / NCIMB 13643)</name>
    <name type="common">Pedobacter saltans</name>
    <dbReference type="NCBI Taxonomy" id="762903"/>
    <lineage>
        <taxon>Bacteria</taxon>
        <taxon>Pseudomonadati</taxon>
        <taxon>Bacteroidota</taxon>
        <taxon>Sphingobacteriia</taxon>
        <taxon>Sphingobacteriales</taxon>
        <taxon>Sphingobacteriaceae</taxon>
        <taxon>Pseudopedobacter</taxon>
    </lineage>
</organism>
<reference evidence="2 3" key="1">
    <citation type="journal article" date="2011" name="Stand. Genomic Sci.">
        <title>Complete genome sequence of the gliding, heparinolytic Pedobacter saltans type strain (113).</title>
        <authorList>
            <person name="Liolios K."/>
            <person name="Sikorski J."/>
            <person name="Lu M."/>
            <person name="Nolan M."/>
            <person name="Lapidus A."/>
            <person name="Lucas S."/>
            <person name="Hammon N."/>
            <person name="Deshpande S."/>
            <person name="Cheng J.F."/>
            <person name="Tapia R."/>
            <person name="Han C."/>
            <person name="Goodwin L."/>
            <person name="Pitluck S."/>
            <person name="Huntemann M."/>
            <person name="Ivanova N."/>
            <person name="Pagani I."/>
            <person name="Mavromatis K."/>
            <person name="Ovchinikova G."/>
            <person name="Pati A."/>
            <person name="Chen A."/>
            <person name="Palaniappan K."/>
            <person name="Land M."/>
            <person name="Hauser L."/>
            <person name="Brambilla E.M."/>
            <person name="Kotsyurbenko O."/>
            <person name="Rohde M."/>
            <person name="Tindall B.J."/>
            <person name="Abt B."/>
            <person name="Goker M."/>
            <person name="Detter J.C."/>
            <person name="Woyke T."/>
            <person name="Bristow J."/>
            <person name="Eisen J.A."/>
            <person name="Markowitz V."/>
            <person name="Hugenholtz P."/>
            <person name="Klenk H.P."/>
            <person name="Kyrpides N.C."/>
        </authorList>
    </citation>
    <scope>NUCLEOTIDE SEQUENCE [LARGE SCALE GENOMIC DNA]</scope>
    <source>
        <strain evidence="3">ATCC 51119 / DSM 12145 / JCM 21818 / LMG 10337 / NBRC 100064 / NCIMB 13643</strain>
    </source>
</reference>
<protein>
    <recommendedName>
        <fullName evidence="4">DUF4440 domain-containing protein</fullName>
    </recommendedName>
</protein>
<evidence type="ECO:0000256" key="1">
    <source>
        <dbReference type="SAM" id="SignalP"/>
    </source>
</evidence>
<dbReference type="Gene3D" id="3.10.450.50">
    <property type="match status" value="1"/>
</dbReference>
<sequence>MIRKALLFVNFILFFCLAGVAQKAGNNVKSLVEADESLNFALFRTGVPNAFLKYAADNALIFQPAPVSIHTNFKKTKQKDSGEDLEWKPEYARISKKADLGFTSGRFELTELGKKKFGVYLNVWKNENGKWKLLYHAKTFQPQLIRETKFDYFEPKNQEFYKLIGPQKTQMRDDIVFGTDELFGKRLGSKNGNKYFSEFYDTNVRIYFPDKYPTYSLEESLNFILKNKLTFKSEPKGVLRAFSGDLAFTYGEATVSGKQYEYIRAWQIEEATGKWNVIIDMYME</sequence>
<reference evidence="3" key="2">
    <citation type="submission" date="2011-02" db="EMBL/GenBank/DDBJ databases">
        <title>The complete genome of Pedobacter saltans DSM 12145.</title>
        <authorList>
            <consortium name="US DOE Joint Genome Institute (JGI-PGF)"/>
            <person name="Lucas S."/>
            <person name="Copeland A."/>
            <person name="Lapidus A."/>
            <person name="Bruce D."/>
            <person name="Goodwin L."/>
            <person name="Pitluck S."/>
            <person name="Kyrpides N."/>
            <person name="Mavromatis K."/>
            <person name="Pagani I."/>
            <person name="Ivanova N."/>
            <person name="Ovchinnikova G."/>
            <person name="Lu M."/>
            <person name="Detter J.C."/>
            <person name="Han C."/>
            <person name="Land M."/>
            <person name="Hauser L."/>
            <person name="Markowitz V."/>
            <person name="Cheng J.-F."/>
            <person name="Hugenholtz P."/>
            <person name="Woyke T."/>
            <person name="Wu D."/>
            <person name="Tindall B."/>
            <person name="Pomrenke H.G."/>
            <person name="Brambilla E."/>
            <person name="Klenk H.-P."/>
            <person name="Eisen J.A."/>
        </authorList>
    </citation>
    <scope>NUCLEOTIDE SEQUENCE [LARGE SCALE GENOMIC DNA]</scope>
    <source>
        <strain evidence="3">ATCC 51119 / DSM 12145 / JCM 21818 / LMG 10337 / NBRC 100064 / NCIMB 13643</strain>
    </source>
</reference>
<gene>
    <name evidence="2" type="ordered locus">Pedsa_3444</name>
</gene>
<dbReference type="AlphaFoldDB" id="F0SE56"/>
<dbReference type="SUPFAM" id="SSF54427">
    <property type="entry name" value="NTF2-like"/>
    <property type="match status" value="1"/>
</dbReference>
<evidence type="ECO:0000313" key="2">
    <source>
        <dbReference type="EMBL" id="ADY53978.1"/>
    </source>
</evidence>
<dbReference type="EMBL" id="CP002545">
    <property type="protein sequence ID" value="ADY53978.1"/>
    <property type="molecule type" value="Genomic_DNA"/>
</dbReference>